<feature type="region of interest" description="Disordered" evidence="12">
    <location>
        <begin position="1"/>
        <end position="20"/>
    </location>
</feature>
<evidence type="ECO:0000256" key="3">
    <source>
        <dbReference type="ARBA" id="ARBA00011890"/>
    </source>
</evidence>
<reference evidence="13" key="2">
    <citation type="submission" date="2020-09" db="EMBL/GenBank/DDBJ databases">
        <authorList>
            <person name="Sun Q."/>
            <person name="Zhou Y."/>
        </authorList>
    </citation>
    <scope>NUCLEOTIDE SEQUENCE</scope>
    <source>
        <strain evidence="13">CGMCC 4.7430</strain>
    </source>
</reference>
<dbReference type="SUPFAM" id="SSF53335">
    <property type="entry name" value="S-adenosyl-L-methionine-dependent methyltransferases"/>
    <property type="match status" value="1"/>
</dbReference>
<dbReference type="PANTHER" id="PTHR11579:SF0">
    <property type="entry name" value="PROTEIN-L-ISOASPARTATE(D-ASPARTATE) O-METHYLTRANSFERASE"/>
    <property type="match status" value="1"/>
</dbReference>
<sequence>MAVSAPSSPRSGPSHELSHGRVNVAHVTQDTVSSELSGRLCADMVDQLQKRGSIRSAEVAAAFAKVPREKFAPEASLSAVYSAMDVVITKRNADGKATSSVSAPWLQAEMLEAARLMPGAQVLEVGSGGYNAALIAELVGPEGLVVTVDIDPFVTERAVRFLAETGYPQVKVVLGDAEHAAQEFGPFDAIVVTVGAWDCPWGPLLAPEGRMVVPLRFSGITRSITFIRDGNRFVGLDPTVCGFVPMQGSGAHREQMAALADGAVTLTIDGGPGLDTAAQNQALAGDRTELWTGVVVGGCEPFDTLHLWLATVDDTFGVIWRDPDRAGDLVRLAVRWFCPALIMPDSFAYLTIRDGHRDQESETPRHEFGVHGHGRSGAELAQRLLTHVRTWDRDRRKGPGPGFTLYPAGAAVPNPTMGRIFPKRHTQLVMAWT</sequence>
<dbReference type="GO" id="GO:0004719">
    <property type="term" value="F:protein-L-isoaspartate (D-aspartate) O-methyltransferase activity"/>
    <property type="evidence" value="ECO:0007669"/>
    <property type="project" value="UniProtKB-EC"/>
</dbReference>
<evidence type="ECO:0000256" key="1">
    <source>
        <dbReference type="ARBA" id="ARBA00004496"/>
    </source>
</evidence>
<dbReference type="Pfam" id="PF01135">
    <property type="entry name" value="PCMT"/>
    <property type="match status" value="1"/>
</dbReference>
<dbReference type="RefSeq" id="WP_225277403.1">
    <property type="nucleotide sequence ID" value="NZ_BMNK01000012.1"/>
</dbReference>
<dbReference type="EMBL" id="BMNK01000012">
    <property type="protein sequence ID" value="GGP12243.1"/>
    <property type="molecule type" value="Genomic_DNA"/>
</dbReference>
<evidence type="ECO:0000256" key="4">
    <source>
        <dbReference type="ARBA" id="ARBA00013346"/>
    </source>
</evidence>
<evidence type="ECO:0000256" key="8">
    <source>
        <dbReference type="ARBA" id="ARBA00022691"/>
    </source>
</evidence>
<gene>
    <name evidence="13" type="ORF">GCM10012278_59190</name>
</gene>
<evidence type="ECO:0000256" key="10">
    <source>
        <dbReference type="ARBA" id="ARBA00031323"/>
    </source>
</evidence>
<evidence type="ECO:0000256" key="7">
    <source>
        <dbReference type="ARBA" id="ARBA00022679"/>
    </source>
</evidence>
<dbReference type="InterPro" id="IPR027573">
    <property type="entry name" value="Methyltran_FxLD"/>
</dbReference>
<keyword evidence="7" id="KW-0808">Transferase</keyword>
<evidence type="ECO:0000313" key="13">
    <source>
        <dbReference type="EMBL" id="GGP12243.1"/>
    </source>
</evidence>
<dbReference type="Gene3D" id="3.40.50.150">
    <property type="entry name" value="Vaccinia Virus protein VP39"/>
    <property type="match status" value="1"/>
</dbReference>
<keyword evidence="6" id="KW-0489">Methyltransferase</keyword>
<dbReference type="NCBIfam" id="TIGR04364">
    <property type="entry name" value="methyltran_FxLD"/>
    <property type="match status" value="1"/>
</dbReference>
<keyword evidence="14" id="KW-1185">Reference proteome</keyword>
<feature type="compositionally biased region" description="Polar residues" evidence="12">
    <location>
        <begin position="1"/>
        <end position="11"/>
    </location>
</feature>
<evidence type="ECO:0000313" key="14">
    <source>
        <dbReference type="Proteomes" id="UP000660745"/>
    </source>
</evidence>
<reference evidence="13" key="1">
    <citation type="journal article" date="2014" name="Int. J. Syst. Evol. Microbiol.">
        <title>Complete genome sequence of Corynebacterium casei LMG S-19264T (=DSM 44701T), isolated from a smear-ripened cheese.</title>
        <authorList>
            <consortium name="US DOE Joint Genome Institute (JGI-PGF)"/>
            <person name="Walter F."/>
            <person name="Albersmeier A."/>
            <person name="Kalinowski J."/>
            <person name="Ruckert C."/>
        </authorList>
    </citation>
    <scope>NUCLEOTIDE SEQUENCE</scope>
    <source>
        <strain evidence="13">CGMCC 4.7430</strain>
    </source>
</reference>
<dbReference type="AlphaFoldDB" id="A0A918A9P0"/>
<evidence type="ECO:0000256" key="6">
    <source>
        <dbReference type="ARBA" id="ARBA00022603"/>
    </source>
</evidence>
<keyword evidence="8" id="KW-0949">S-adenosyl-L-methionine</keyword>
<dbReference type="GO" id="GO:0032259">
    <property type="term" value="P:methylation"/>
    <property type="evidence" value="ECO:0007669"/>
    <property type="project" value="UniProtKB-KW"/>
</dbReference>
<dbReference type="GO" id="GO:0005737">
    <property type="term" value="C:cytoplasm"/>
    <property type="evidence" value="ECO:0007669"/>
    <property type="project" value="UniProtKB-SubCell"/>
</dbReference>
<evidence type="ECO:0000256" key="9">
    <source>
        <dbReference type="ARBA" id="ARBA00030757"/>
    </source>
</evidence>
<accession>A0A918A9P0</accession>
<organism evidence="13 14">
    <name type="scientific">Nonomuraea glycinis</name>
    <dbReference type="NCBI Taxonomy" id="2047744"/>
    <lineage>
        <taxon>Bacteria</taxon>
        <taxon>Bacillati</taxon>
        <taxon>Actinomycetota</taxon>
        <taxon>Actinomycetes</taxon>
        <taxon>Streptosporangiales</taxon>
        <taxon>Streptosporangiaceae</taxon>
        <taxon>Nonomuraea</taxon>
    </lineage>
</organism>
<keyword evidence="5" id="KW-0963">Cytoplasm</keyword>
<dbReference type="InterPro" id="IPR000682">
    <property type="entry name" value="PCMT"/>
</dbReference>
<evidence type="ECO:0000256" key="5">
    <source>
        <dbReference type="ARBA" id="ARBA00022490"/>
    </source>
</evidence>
<evidence type="ECO:0000256" key="12">
    <source>
        <dbReference type="SAM" id="MobiDB-lite"/>
    </source>
</evidence>
<protein>
    <recommendedName>
        <fullName evidence="4">Protein-L-isoaspartate O-methyltransferase</fullName>
        <ecNumber evidence="3">2.1.1.77</ecNumber>
    </recommendedName>
    <alternativeName>
        <fullName evidence="11">L-isoaspartyl protein carboxyl methyltransferase</fullName>
    </alternativeName>
    <alternativeName>
        <fullName evidence="9">Protein L-isoaspartyl methyltransferase</fullName>
    </alternativeName>
    <alternativeName>
        <fullName evidence="10">Protein-beta-aspartate methyltransferase</fullName>
    </alternativeName>
</protein>
<proteinExistence type="inferred from homology"/>
<evidence type="ECO:0000256" key="2">
    <source>
        <dbReference type="ARBA" id="ARBA00005369"/>
    </source>
</evidence>
<name>A0A918A9P0_9ACTN</name>
<comment type="similarity">
    <text evidence="2">Belongs to the methyltransferase superfamily. L-isoaspartyl/D-aspartyl protein methyltransferase family.</text>
</comment>
<evidence type="ECO:0000256" key="11">
    <source>
        <dbReference type="ARBA" id="ARBA00031350"/>
    </source>
</evidence>
<comment type="subcellular location">
    <subcellularLocation>
        <location evidence="1">Cytoplasm</location>
    </subcellularLocation>
</comment>
<dbReference type="EC" id="2.1.1.77" evidence="3"/>
<dbReference type="Proteomes" id="UP000660745">
    <property type="component" value="Unassembled WGS sequence"/>
</dbReference>
<dbReference type="PANTHER" id="PTHR11579">
    <property type="entry name" value="PROTEIN-L-ISOASPARTATE O-METHYLTRANSFERASE"/>
    <property type="match status" value="1"/>
</dbReference>
<dbReference type="CDD" id="cd02440">
    <property type="entry name" value="AdoMet_MTases"/>
    <property type="match status" value="1"/>
</dbReference>
<dbReference type="InterPro" id="IPR029063">
    <property type="entry name" value="SAM-dependent_MTases_sf"/>
</dbReference>
<comment type="caution">
    <text evidence="13">The sequence shown here is derived from an EMBL/GenBank/DDBJ whole genome shotgun (WGS) entry which is preliminary data.</text>
</comment>